<dbReference type="GO" id="GO:0046872">
    <property type="term" value="F:metal ion binding"/>
    <property type="evidence" value="ECO:0007669"/>
    <property type="project" value="UniProtKB-KW"/>
</dbReference>
<dbReference type="InterPro" id="IPR017896">
    <property type="entry name" value="4Fe4S_Fe-S-bd"/>
</dbReference>
<sequence>MQRRNFLKSLALTPMLVAGANAESSDSTKDGKKEKRSLIDSSEFSKTKGKASIINLDKCDGCKGYEMPQCVNACKEKNAPRFPEPIKDIPQYFPRKIYEDYSKNRDDISRLSPYNWTFVEEVEVDSKKVFVPRRCMHCDDPTCQKICPFGIIGKDDNNAVNIDEHYCFGGAKCRDVCPWGIPQRQAGVGIYLKIAPKLAGGGSMFKCDMCADLLAESKKPACETQCPKDAIIFDDKAKILALVEEAKKEGKFIYGDTQNGGTSTFYISSVDFAKIDEAIAKKYGKESGVLDSKSQKMGRPHMNVVVKNFVSEDSALIKGVLAAPLIGVVAGAIAVAKSKKNIKNTTTK</sequence>
<feature type="transmembrane region" description="Helical" evidence="8">
    <location>
        <begin position="315"/>
        <end position="336"/>
    </location>
</feature>
<keyword evidence="8" id="KW-0812">Transmembrane</keyword>
<evidence type="ECO:0000256" key="5">
    <source>
        <dbReference type="ARBA" id="ARBA00023004"/>
    </source>
</evidence>
<evidence type="ECO:0000313" key="11">
    <source>
        <dbReference type="Proteomes" id="UP000029878"/>
    </source>
</evidence>
<dbReference type="PANTHER" id="PTHR43545">
    <property type="entry name" value="FORMATE DEHYDROGENASE, NITRATE-INDUCIBLE, IRON-SULFUR SUBUNIT"/>
    <property type="match status" value="1"/>
</dbReference>
<evidence type="ECO:0000256" key="3">
    <source>
        <dbReference type="ARBA" id="ARBA00022723"/>
    </source>
</evidence>
<reference evidence="10 11" key="1">
    <citation type="journal article" date="2014" name="Genome Announc.">
        <title>Draft genome sequences of eight enterohepatic helicobacter species isolated from both laboratory and wild rodents.</title>
        <authorList>
            <person name="Sheh A."/>
            <person name="Shen Z."/>
            <person name="Fox J.G."/>
        </authorList>
    </citation>
    <scope>NUCLEOTIDE SEQUENCE [LARGE SCALE GENOMIC DNA]</scope>
    <source>
        <strain evidence="10 11">ATCC 700114</strain>
    </source>
</reference>
<protein>
    <submittedName>
        <fullName evidence="10">4Fe-4S dicluster domain-containing protein</fullName>
    </submittedName>
</protein>
<dbReference type="SUPFAM" id="SSF54862">
    <property type="entry name" value="4Fe-4S ferredoxins"/>
    <property type="match status" value="1"/>
</dbReference>
<feature type="domain" description="4Fe-4S ferredoxin-type" evidence="9">
    <location>
        <begin position="158"/>
        <end position="187"/>
    </location>
</feature>
<keyword evidence="2" id="KW-0004">4Fe-4S</keyword>
<evidence type="ECO:0000256" key="1">
    <source>
        <dbReference type="ARBA" id="ARBA00004196"/>
    </source>
</evidence>
<evidence type="ECO:0000256" key="8">
    <source>
        <dbReference type="SAM" id="Phobius"/>
    </source>
</evidence>
<keyword evidence="4" id="KW-0677">Repeat</keyword>
<feature type="domain" description="4Fe-4S ferredoxin-type" evidence="9">
    <location>
        <begin position="50"/>
        <end position="85"/>
    </location>
</feature>
<dbReference type="PANTHER" id="PTHR43545:SF4">
    <property type="entry name" value="IRON-SULFUR PROTEIN"/>
    <property type="match status" value="1"/>
</dbReference>
<dbReference type="AlphaFoldDB" id="A0A4U8S9L7"/>
<keyword evidence="8" id="KW-1133">Transmembrane helix</keyword>
<feature type="region of interest" description="Disordered" evidence="7">
    <location>
        <begin position="21"/>
        <end position="41"/>
    </location>
</feature>
<keyword evidence="6" id="KW-0411">Iron-sulfur</keyword>
<dbReference type="GO" id="GO:0051539">
    <property type="term" value="F:4 iron, 4 sulfur cluster binding"/>
    <property type="evidence" value="ECO:0007669"/>
    <property type="project" value="UniProtKB-KW"/>
</dbReference>
<evidence type="ECO:0000313" key="10">
    <source>
        <dbReference type="EMBL" id="TLD82507.1"/>
    </source>
</evidence>
<dbReference type="OrthoDB" id="9789030at2"/>
<dbReference type="GO" id="GO:0030313">
    <property type="term" value="C:cell envelope"/>
    <property type="evidence" value="ECO:0007669"/>
    <property type="project" value="UniProtKB-SubCell"/>
</dbReference>
<evidence type="ECO:0000256" key="7">
    <source>
        <dbReference type="SAM" id="MobiDB-lite"/>
    </source>
</evidence>
<comment type="subcellular location">
    <subcellularLocation>
        <location evidence="1">Cell envelope</location>
    </subcellularLocation>
</comment>
<evidence type="ECO:0000259" key="9">
    <source>
        <dbReference type="PROSITE" id="PS51379"/>
    </source>
</evidence>
<evidence type="ECO:0000256" key="6">
    <source>
        <dbReference type="ARBA" id="ARBA00023014"/>
    </source>
</evidence>
<feature type="compositionally biased region" description="Basic and acidic residues" evidence="7">
    <location>
        <begin position="26"/>
        <end position="41"/>
    </location>
</feature>
<dbReference type="InterPro" id="IPR051555">
    <property type="entry name" value="FDH_Electron_Transfer_Unit"/>
</dbReference>
<dbReference type="Proteomes" id="UP000029878">
    <property type="component" value="Unassembled WGS sequence"/>
</dbReference>
<keyword evidence="3" id="KW-0479">Metal-binding</keyword>
<name>A0A4U8S9L7_9HELI</name>
<evidence type="ECO:0000256" key="4">
    <source>
        <dbReference type="ARBA" id="ARBA00022737"/>
    </source>
</evidence>
<feature type="domain" description="4Fe-4S ferredoxin-type" evidence="9">
    <location>
        <begin position="126"/>
        <end position="157"/>
    </location>
</feature>
<dbReference type="EMBL" id="JRPL02000020">
    <property type="protein sequence ID" value="TLD82507.1"/>
    <property type="molecule type" value="Genomic_DNA"/>
</dbReference>
<dbReference type="PROSITE" id="PS51379">
    <property type="entry name" value="4FE4S_FER_2"/>
    <property type="match status" value="3"/>
</dbReference>
<comment type="caution">
    <text evidence="10">The sequence shown here is derived from an EMBL/GenBank/DDBJ whole genome shotgun (WGS) entry which is preliminary data.</text>
</comment>
<dbReference type="Pfam" id="PF13247">
    <property type="entry name" value="Fer4_11"/>
    <property type="match status" value="1"/>
</dbReference>
<proteinExistence type="predicted"/>
<dbReference type="RefSeq" id="WP_034344427.1">
    <property type="nucleotide sequence ID" value="NZ_FZNG01000034.1"/>
</dbReference>
<dbReference type="Gene3D" id="3.30.70.20">
    <property type="match status" value="2"/>
</dbReference>
<evidence type="ECO:0000256" key="2">
    <source>
        <dbReference type="ARBA" id="ARBA00022485"/>
    </source>
</evidence>
<gene>
    <name evidence="10" type="ORF">LS81_007915</name>
</gene>
<accession>A0A4U8S9L7</accession>
<organism evidence="10 11">
    <name type="scientific">Helicobacter trogontum</name>
    <dbReference type="NCBI Taxonomy" id="50960"/>
    <lineage>
        <taxon>Bacteria</taxon>
        <taxon>Pseudomonadati</taxon>
        <taxon>Campylobacterota</taxon>
        <taxon>Epsilonproteobacteria</taxon>
        <taxon>Campylobacterales</taxon>
        <taxon>Helicobacteraceae</taxon>
        <taxon>Helicobacter</taxon>
    </lineage>
</organism>
<keyword evidence="5" id="KW-0408">Iron</keyword>
<keyword evidence="8" id="KW-0472">Membrane</keyword>